<dbReference type="RefSeq" id="WP_232186108.1">
    <property type="nucleotide sequence ID" value="NZ_JAIOAP010000007.1"/>
</dbReference>
<evidence type="ECO:0000313" key="3">
    <source>
        <dbReference type="Proteomes" id="UP001493487"/>
    </source>
</evidence>
<accession>A0ABV1KUQ2</accession>
<reference evidence="2 3" key="1">
    <citation type="journal article" date="2023" name="Genome Announc.">
        <title>Pan-Genome Analyses of the Genus Cohnella and Proposal of the Novel Species Cohnella silvisoli sp. nov., Isolated from Forest Soil.</title>
        <authorList>
            <person name="Wang C."/>
            <person name="Mao L."/>
            <person name="Bao G."/>
            <person name="Zhu H."/>
        </authorList>
    </citation>
    <scope>NUCLEOTIDE SEQUENCE [LARGE SCALE GENOMIC DNA]</scope>
    <source>
        <strain evidence="2 3">NL03-T5-1</strain>
    </source>
</reference>
<protein>
    <submittedName>
        <fullName evidence="2">Uncharacterized protein</fullName>
    </submittedName>
</protein>
<evidence type="ECO:0000256" key="1">
    <source>
        <dbReference type="SAM" id="Phobius"/>
    </source>
</evidence>
<keyword evidence="1" id="KW-1133">Transmembrane helix</keyword>
<comment type="caution">
    <text evidence="2">The sequence shown here is derived from an EMBL/GenBank/DDBJ whole genome shotgun (WGS) entry which is preliminary data.</text>
</comment>
<name>A0ABV1KUQ2_9BACL</name>
<gene>
    <name evidence="2" type="ORF">QJS35_15100</name>
</gene>
<evidence type="ECO:0000313" key="2">
    <source>
        <dbReference type="EMBL" id="MEQ4483721.1"/>
    </source>
</evidence>
<keyword evidence="1" id="KW-0812">Transmembrane</keyword>
<dbReference type="Proteomes" id="UP001493487">
    <property type="component" value="Unassembled WGS sequence"/>
</dbReference>
<dbReference type="EMBL" id="JASKHM010000008">
    <property type="protein sequence ID" value="MEQ4483721.1"/>
    <property type="molecule type" value="Genomic_DNA"/>
</dbReference>
<sequence>MNAAAREARTSYGTIRSHGSLRTALGGYAGGVYWSQFQLTYLWFPFLLLNSAAIAVVLLLPALEHSYSVQFSFAEGMRRNRSFLIFLAGSFLINFRVHPDQTATAVSSQTCS</sequence>
<feature type="transmembrane region" description="Helical" evidence="1">
    <location>
        <begin position="41"/>
        <end position="63"/>
    </location>
</feature>
<organism evidence="2 3">
    <name type="scientific">Cohnella silvisoli</name>
    <dbReference type="NCBI Taxonomy" id="2873699"/>
    <lineage>
        <taxon>Bacteria</taxon>
        <taxon>Bacillati</taxon>
        <taxon>Bacillota</taxon>
        <taxon>Bacilli</taxon>
        <taxon>Bacillales</taxon>
        <taxon>Paenibacillaceae</taxon>
        <taxon>Cohnella</taxon>
    </lineage>
</organism>
<keyword evidence="3" id="KW-1185">Reference proteome</keyword>
<keyword evidence="1" id="KW-0472">Membrane</keyword>
<proteinExistence type="predicted"/>